<feature type="non-terminal residue" evidence="1">
    <location>
        <position position="1"/>
    </location>
</feature>
<name>M7VZS1_ENTHI</name>
<reference evidence="1 2" key="1">
    <citation type="submission" date="2013-01" db="EMBL/GenBank/DDBJ databases">
        <authorList>
            <person name="Inman J."/>
            <person name="Zafar N."/>
            <person name="Lorenzi H."/>
            <person name="Caler E."/>
        </authorList>
    </citation>
    <scope>NUCLEOTIDE SEQUENCE [LARGE SCALE GENOMIC DNA]</scope>
    <source>
        <strain evidence="1 2">HM-3:IMSS</strain>
    </source>
</reference>
<sequence length="80" mass="9380">NDVSIINETIMINTFHIHSFLFEEIINIKCECQTIVKLSSTIKDKRNRMKSIRYSKEYVKVHSNTTNTKPSILIILKKLI</sequence>
<evidence type="ECO:0000313" key="1">
    <source>
        <dbReference type="EMBL" id="EMS11166.1"/>
    </source>
</evidence>
<protein>
    <submittedName>
        <fullName evidence="1">Uncharacterized protein</fullName>
    </submittedName>
</protein>
<proteinExistence type="predicted"/>
<gene>
    <name evidence="1" type="ORF">KM1_249780</name>
</gene>
<accession>M7VZS1</accession>
<dbReference type="Proteomes" id="UP000030780">
    <property type="component" value="Unassembled WGS sequence"/>
</dbReference>
<organism evidence="1 2">
    <name type="scientific">Entamoeba histolytica HM-3:IMSS</name>
    <dbReference type="NCBI Taxonomy" id="885315"/>
    <lineage>
        <taxon>Eukaryota</taxon>
        <taxon>Amoebozoa</taxon>
        <taxon>Evosea</taxon>
        <taxon>Archamoebae</taxon>
        <taxon>Mastigamoebida</taxon>
        <taxon>Entamoebidae</taxon>
        <taxon>Entamoeba</taxon>
    </lineage>
</organism>
<dbReference type="EMBL" id="KB638806">
    <property type="protein sequence ID" value="EMS11166.1"/>
    <property type="molecule type" value="Genomic_DNA"/>
</dbReference>
<dbReference type="AlphaFoldDB" id="M7VZS1"/>
<dbReference type="VEuPathDB" id="AmoebaDB:KM1_249780"/>
<evidence type="ECO:0000313" key="2">
    <source>
        <dbReference type="Proteomes" id="UP000030780"/>
    </source>
</evidence>